<keyword evidence="1" id="KW-0812">Transmembrane</keyword>
<comment type="caution">
    <text evidence="2">The sequence shown here is derived from an EMBL/GenBank/DDBJ whole genome shotgun (WGS) entry which is preliminary data.</text>
</comment>
<keyword evidence="1" id="KW-1133">Transmembrane helix</keyword>
<evidence type="ECO:0000256" key="1">
    <source>
        <dbReference type="SAM" id="Phobius"/>
    </source>
</evidence>
<feature type="transmembrane region" description="Helical" evidence="1">
    <location>
        <begin position="48"/>
        <end position="71"/>
    </location>
</feature>
<dbReference type="EMBL" id="VXIV02003210">
    <property type="protein sequence ID" value="KAF6019815.1"/>
    <property type="molecule type" value="Genomic_DNA"/>
</dbReference>
<keyword evidence="3" id="KW-1185">Reference proteome</keyword>
<dbReference type="Proteomes" id="UP000593567">
    <property type="component" value="Unassembled WGS sequence"/>
</dbReference>
<gene>
    <name evidence="2" type="ORF">EB796_021854</name>
</gene>
<reference evidence="2" key="1">
    <citation type="submission" date="2020-06" db="EMBL/GenBank/DDBJ databases">
        <title>Draft genome of Bugula neritina, a colonial animal packing powerful symbionts and potential medicines.</title>
        <authorList>
            <person name="Rayko M."/>
        </authorList>
    </citation>
    <scope>NUCLEOTIDE SEQUENCE [LARGE SCALE GENOMIC DNA]</scope>
    <source>
        <strain evidence="2">Kwan_BN1</strain>
    </source>
</reference>
<proteinExistence type="predicted"/>
<accession>A0A7J7J157</accession>
<keyword evidence="1" id="KW-0472">Membrane</keyword>
<sequence length="72" mass="8569">MNCCYALDDLPPAMLGYFKQNQKHFSEARVRQSEEEIHHMRSKHFISFYQISIFSFVNLLFDPMTFVGLHLL</sequence>
<evidence type="ECO:0000313" key="2">
    <source>
        <dbReference type="EMBL" id="KAF6019815.1"/>
    </source>
</evidence>
<evidence type="ECO:0000313" key="3">
    <source>
        <dbReference type="Proteomes" id="UP000593567"/>
    </source>
</evidence>
<dbReference type="AlphaFoldDB" id="A0A7J7J157"/>
<protein>
    <submittedName>
        <fullName evidence="2">Uncharacterized protein</fullName>
    </submittedName>
</protein>
<name>A0A7J7J157_BUGNE</name>
<organism evidence="2 3">
    <name type="scientific">Bugula neritina</name>
    <name type="common">Brown bryozoan</name>
    <name type="synonym">Sertularia neritina</name>
    <dbReference type="NCBI Taxonomy" id="10212"/>
    <lineage>
        <taxon>Eukaryota</taxon>
        <taxon>Metazoa</taxon>
        <taxon>Spiralia</taxon>
        <taxon>Lophotrochozoa</taxon>
        <taxon>Bryozoa</taxon>
        <taxon>Gymnolaemata</taxon>
        <taxon>Cheilostomatida</taxon>
        <taxon>Flustrina</taxon>
        <taxon>Buguloidea</taxon>
        <taxon>Bugulidae</taxon>
        <taxon>Bugula</taxon>
    </lineage>
</organism>